<dbReference type="EMBL" id="JACHBX010000006">
    <property type="protein sequence ID" value="MBB6136555.1"/>
    <property type="molecule type" value="Genomic_DNA"/>
</dbReference>
<reference evidence="2 3" key="1">
    <citation type="submission" date="2020-08" db="EMBL/GenBank/DDBJ databases">
        <title>The Agave Microbiome: Exploring the role of microbial communities in plant adaptations to desert environments.</title>
        <authorList>
            <person name="Partida-Martinez L.P."/>
        </authorList>
    </citation>
    <scope>NUCLEOTIDE SEQUENCE [LARGE SCALE GENOMIC DNA]</scope>
    <source>
        <strain evidence="2 3">AT3.2</strain>
    </source>
</reference>
<dbReference type="AlphaFoldDB" id="A0A7X0CGQ3"/>
<accession>A0A7X0CGQ3</accession>
<keyword evidence="1" id="KW-1133">Transmembrane helix</keyword>
<gene>
    <name evidence="2" type="ORF">HD842_004733</name>
</gene>
<keyword evidence="3" id="KW-1185">Reference proteome</keyword>
<comment type="caution">
    <text evidence="2">The sequence shown here is derived from an EMBL/GenBank/DDBJ whole genome shotgun (WGS) entry which is preliminary data.</text>
</comment>
<keyword evidence="1" id="KW-0812">Transmembrane</keyword>
<dbReference type="Proteomes" id="UP000540787">
    <property type="component" value="Unassembled WGS sequence"/>
</dbReference>
<evidence type="ECO:0000256" key="1">
    <source>
        <dbReference type="SAM" id="Phobius"/>
    </source>
</evidence>
<keyword evidence="1" id="KW-0472">Membrane</keyword>
<proteinExistence type="predicted"/>
<evidence type="ECO:0000313" key="3">
    <source>
        <dbReference type="Proteomes" id="UP000540787"/>
    </source>
</evidence>
<protein>
    <submittedName>
        <fullName evidence="2">Uncharacterized protein</fullName>
    </submittedName>
</protein>
<organism evidence="2 3">
    <name type="scientific">Massilia aurea</name>
    <dbReference type="NCBI Taxonomy" id="373040"/>
    <lineage>
        <taxon>Bacteria</taxon>
        <taxon>Pseudomonadati</taxon>
        <taxon>Pseudomonadota</taxon>
        <taxon>Betaproteobacteria</taxon>
        <taxon>Burkholderiales</taxon>
        <taxon>Oxalobacteraceae</taxon>
        <taxon>Telluria group</taxon>
        <taxon>Massilia</taxon>
    </lineage>
</organism>
<dbReference type="RefSeq" id="WP_183558513.1">
    <property type="nucleotide sequence ID" value="NZ_JACHBX010000006.1"/>
</dbReference>
<name>A0A7X0CGQ3_9BURK</name>
<sequence>MSDLTVEPAPVLNKENMKIFFNSLFWIAVWLMIGPTVSASDLFISGRNEIFDNPFVATGFNTTSNVLTGSISVSRTASGETNECRILFSSNTKDQKTLQVRYFVVGAEDGVSKFSDIDKASVVHDEKNIKIKLDRKKLEGGCEWILSFVGEPSVTQQGDNVFFVIPERTPGAWRSVHTIKSKRAAFYKAPGGSPVEGTYLVPGDTIYAYEEQSDWLYVKYQGRKKLTVGWMKKADTVPF</sequence>
<feature type="transmembrane region" description="Helical" evidence="1">
    <location>
        <begin position="20"/>
        <end position="44"/>
    </location>
</feature>
<evidence type="ECO:0000313" key="2">
    <source>
        <dbReference type="EMBL" id="MBB6136555.1"/>
    </source>
</evidence>